<evidence type="ECO:0000313" key="5">
    <source>
        <dbReference type="Proteomes" id="UP000535543"/>
    </source>
</evidence>
<protein>
    <submittedName>
        <fullName evidence="4">Adenylosuccinate lyase</fullName>
    </submittedName>
</protein>
<accession>A0A848KF45</accession>
<dbReference type="PRINTS" id="PR00149">
    <property type="entry name" value="FUMRATELYASE"/>
</dbReference>
<dbReference type="AlphaFoldDB" id="A0A848KF45"/>
<dbReference type="Gene3D" id="1.10.275.10">
    <property type="entry name" value="Fumarase/aspartase (N-terminal domain)"/>
    <property type="match status" value="1"/>
</dbReference>
<dbReference type="PANTHER" id="PTHR43172">
    <property type="entry name" value="ADENYLOSUCCINATE LYASE"/>
    <property type="match status" value="1"/>
</dbReference>
<dbReference type="Pfam" id="PF00206">
    <property type="entry name" value="Lyase_1"/>
    <property type="match status" value="1"/>
</dbReference>
<keyword evidence="1 4" id="KW-0456">Lyase</keyword>
<name>A0A848KF45_9NOCA</name>
<dbReference type="Gene3D" id="1.20.200.10">
    <property type="entry name" value="Fumarase/aspartase (Central domain)"/>
    <property type="match status" value="1"/>
</dbReference>
<dbReference type="PRINTS" id="PR00145">
    <property type="entry name" value="ARGSUCLYASE"/>
</dbReference>
<dbReference type="RefSeq" id="WP_169586925.1">
    <property type="nucleotide sequence ID" value="NZ_VCQU01000003.1"/>
</dbReference>
<evidence type="ECO:0000259" key="3">
    <source>
        <dbReference type="Pfam" id="PF00206"/>
    </source>
</evidence>
<dbReference type="Proteomes" id="UP000535543">
    <property type="component" value="Unassembled WGS sequence"/>
</dbReference>
<comment type="caution">
    <text evidence="4">The sequence shown here is derived from an EMBL/GenBank/DDBJ whole genome shotgun (WGS) entry which is preliminary data.</text>
</comment>
<dbReference type="GO" id="GO:0016829">
    <property type="term" value="F:lyase activity"/>
    <property type="evidence" value="ECO:0007669"/>
    <property type="project" value="UniProtKB-KW"/>
</dbReference>
<evidence type="ECO:0000313" key="4">
    <source>
        <dbReference type="EMBL" id="NMN95764.1"/>
    </source>
</evidence>
<organism evidence="4 5">
    <name type="scientific">Antrihabitans stalactiti</name>
    <dbReference type="NCBI Taxonomy" id="2584121"/>
    <lineage>
        <taxon>Bacteria</taxon>
        <taxon>Bacillati</taxon>
        <taxon>Actinomycetota</taxon>
        <taxon>Actinomycetes</taxon>
        <taxon>Mycobacteriales</taxon>
        <taxon>Nocardiaceae</taxon>
        <taxon>Antrihabitans</taxon>
    </lineage>
</organism>
<dbReference type="InterPro" id="IPR008948">
    <property type="entry name" value="L-Aspartase-like"/>
</dbReference>
<dbReference type="SUPFAM" id="SSF48557">
    <property type="entry name" value="L-aspartase-like"/>
    <property type="match status" value="1"/>
</dbReference>
<gene>
    <name evidence="4" type="ORF">FGL95_12035</name>
</gene>
<dbReference type="PROSITE" id="PS00163">
    <property type="entry name" value="FUMARATE_LYASES"/>
    <property type="match status" value="1"/>
</dbReference>
<evidence type="ECO:0000256" key="1">
    <source>
        <dbReference type="ARBA" id="ARBA00023239"/>
    </source>
</evidence>
<feature type="domain" description="Fumarate lyase N-terminal" evidence="3">
    <location>
        <begin position="24"/>
        <end position="293"/>
    </location>
</feature>
<comment type="similarity">
    <text evidence="2">Belongs to the class-II fumarase/aspartase family.</text>
</comment>
<dbReference type="InterPro" id="IPR022761">
    <property type="entry name" value="Fumarate_lyase_N"/>
</dbReference>
<dbReference type="EMBL" id="VCQU01000003">
    <property type="protein sequence ID" value="NMN95764.1"/>
    <property type="molecule type" value="Genomic_DNA"/>
</dbReference>
<sequence length="398" mass="41825">MDLLRPGSHRAEGLIDDHALVAAMLQVEVAWFDALVSVGVASREQAEIVADAAKQWQPDVAQLVVDAEATGNPVVALVKGLRAAVTDSSAAALVHRGLTSQDVLDTALVLLSRAAFVRIEDDLRGTATDLANLVRAHRNTVMAGRTLTQYAVPITFGLKAAQWLSGLLDALELVRLSAARLPVQCGGAAGTLALAGELTDEPLALVRAFADTLDLRDPGTPWHTTRTPITGIGHALVSTCDALGVIASDTVQLGRPEVGELSEGVVDGRGGSSTMPQKRNPVLGVLVRNAALQAPQLGAQLHLAAAQAVDERPDGAWHSEWNALRTLIELTVIAASQARELVSGLDIHTDVMTQRATAVADSLLAERGTGDDNPATYLGSSAEFADRILDRFERGATT</sequence>
<dbReference type="InterPro" id="IPR024083">
    <property type="entry name" value="Fumarase/histidase_N"/>
</dbReference>
<keyword evidence="5" id="KW-1185">Reference proteome</keyword>
<proteinExistence type="inferred from homology"/>
<reference evidence="4 5" key="1">
    <citation type="submission" date="2019-05" db="EMBL/GenBank/DDBJ databases">
        <authorList>
            <person name="Lee S.D."/>
        </authorList>
    </citation>
    <scope>NUCLEOTIDE SEQUENCE [LARGE SCALE GENOMIC DNA]</scope>
    <source>
        <strain evidence="4 5">YC2-7</strain>
    </source>
</reference>
<reference evidence="4 5" key="2">
    <citation type="submission" date="2020-06" db="EMBL/GenBank/DDBJ databases">
        <title>Antribacter stalactiti gen. nov., sp. nov., a new member of the family Nacardiaceae isolated from a cave.</title>
        <authorList>
            <person name="Kim I.S."/>
        </authorList>
    </citation>
    <scope>NUCLEOTIDE SEQUENCE [LARGE SCALE GENOMIC DNA]</scope>
    <source>
        <strain evidence="4 5">YC2-7</strain>
    </source>
</reference>
<dbReference type="InterPro" id="IPR000362">
    <property type="entry name" value="Fumarate_lyase_fam"/>
</dbReference>
<evidence type="ECO:0000256" key="2">
    <source>
        <dbReference type="ARBA" id="ARBA00034772"/>
    </source>
</evidence>
<dbReference type="PANTHER" id="PTHR43172:SF2">
    <property type="entry name" value="ADENYLOSUCCINATE LYASE C-TERMINAL DOMAIN-CONTAINING PROTEIN"/>
    <property type="match status" value="1"/>
</dbReference>
<dbReference type="InterPro" id="IPR020557">
    <property type="entry name" value="Fumarate_lyase_CS"/>
</dbReference>